<protein>
    <submittedName>
        <fullName evidence="1">Uncharacterized protein</fullName>
    </submittedName>
</protein>
<dbReference type="Proteomes" id="UP001145353">
    <property type="component" value="Unassembled WGS sequence"/>
</dbReference>
<feature type="non-terminal residue" evidence="1">
    <location>
        <position position="1"/>
    </location>
</feature>
<dbReference type="RefSeq" id="WP_247640262.1">
    <property type="nucleotide sequence ID" value="NZ_JAHXCZ010000004.1"/>
</dbReference>
<dbReference type="EMBL" id="JAHXDE010000004">
    <property type="protein sequence ID" value="MCT8505836.1"/>
    <property type="molecule type" value="Genomic_DNA"/>
</dbReference>
<reference evidence="1" key="2">
    <citation type="journal article" date="2022" name="Syst. Appl. Microbiol.">
        <title>Chromohalobacter moromii sp. nov., a moderately halophilic bacterium isolated from lupine-based moromi fermentation.</title>
        <authorList>
            <person name="Lulf R.H."/>
            <person name="Hilgarth M."/>
            <person name="Ehrmann M.A."/>
        </authorList>
    </citation>
    <scope>NUCLEOTIDE SEQUENCE</scope>
    <source>
        <strain evidence="1">TMW 2.2304</strain>
    </source>
</reference>
<dbReference type="AlphaFoldDB" id="A0A9X2X3K1"/>
<name>A0A9X2X3K1_9GAMM</name>
<gene>
    <name evidence="1" type="ORF">KZO87_10630</name>
</gene>
<keyword evidence="2" id="KW-1185">Reference proteome</keyword>
<evidence type="ECO:0000313" key="1">
    <source>
        <dbReference type="EMBL" id="MCT8505836.1"/>
    </source>
</evidence>
<organism evidence="1 2">
    <name type="scientific">Chromohalobacter moromii</name>
    <dbReference type="NCBI Taxonomy" id="2860329"/>
    <lineage>
        <taxon>Bacteria</taxon>
        <taxon>Pseudomonadati</taxon>
        <taxon>Pseudomonadota</taxon>
        <taxon>Gammaproteobacteria</taxon>
        <taxon>Oceanospirillales</taxon>
        <taxon>Halomonadaceae</taxon>
        <taxon>Chromohalobacter</taxon>
    </lineage>
</organism>
<sequence length="84" mass="9366">CAETRGSLQQADTPQVGSYKGFLSTINNDQSESLQKTIGMLDHIYMKINDESINEIVEICQILSKETGVATSIIKFRKDKNKSL</sequence>
<comment type="caution">
    <text evidence="1">The sequence shown here is derived from an EMBL/GenBank/DDBJ whole genome shotgun (WGS) entry which is preliminary data.</text>
</comment>
<reference evidence="1" key="1">
    <citation type="submission" date="2021-07" db="EMBL/GenBank/DDBJ databases">
        <authorList>
            <person name="Luelf R.H."/>
        </authorList>
    </citation>
    <scope>NUCLEOTIDE SEQUENCE</scope>
    <source>
        <strain evidence="1">TMW 2.2304</strain>
    </source>
</reference>
<proteinExistence type="predicted"/>
<evidence type="ECO:0000313" key="2">
    <source>
        <dbReference type="Proteomes" id="UP001145353"/>
    </source>
</evidence>
<accession>A0A9X2X3K1</accession>